<evidence type="ECO:0000313" key="1">
    <source>
        <dbReference type="EMBL" id="KOO21864.1"/>
    </source>
</evidence>
<proteinExistence type="predicted"/>
<accession>A0A0M0J5H3</accession>
<dbReference type="EMBL" id="JWZX01003327">
    <property type="protein sequence ID" value="KOO21864.1"/>
    <property type="molecule type" value="Genomic_DNA"/>
</dbReference>
<sequence length="151" mass="15898">MPLAWALRDVIGPLWCAATAYAVAEVLSRRARTLWTSDATAVAPAFKLLSELVRVNPTWAGLTAPGVAAGLSFVVRDVIETNYGGKYGRSQILKPRRAPTAIHTLGSMSSAAAAADAPEEFAALAEYAVDDFMSEAASDVEVFATTEGHGD</sequence>
<name>A0A0M0J5H3_9EUKA</name>
<comment type="caution">
    <text evidence="1">The sequence shown here is derived from an EMBL/GenBank/DDBJ whole genome shotgun (WGS) entry which is preliminary data.</text>
</comment>
<reference evidence="2" key="1">
    <citation type="journal article" date="2015" name="PLoS Genet.">
        <title>Genome Sequence and Transcriptome Analyses of Chrysochromulina tobin: Metabolic Tools for Enhanced Algal Fitness in the Prominent Order Prymnesiales (Haptophyceae).</title>
        <authorList>
            <person name="Hovde B.T."/>
            <person name="Deodato C.R."/>
            <person name="Hunsperger H.M."/>
            <person name="Ryken S.A."/>
            <person name="Yost W."/>
            <person name="Jha R.K."/>
            <person name="Patterson J."/>
            <person name="Monnat R.J. Jr."/>
            <person name="Barlow S.B."/>
            <person name="Starkenburg S.R."/>
            <person name="Cattolico R.A."/>
        </authorList>
    </citation>
    <scope>NUCLEOTIDE SEQUENCE</scope>
    <source>
        <strain evidence="2">CCMP291</strain>
    </source>
</reference>
<gene>
    <name evidence="1" type="ORF">Ctob_002094</name>
</gene>
<keyword evidence="2" id="KW-1185">Reference proteome</keyword>
<dbReference type="Proteomes" id="UP000037460">
    <property type="component" value="Unassembled WGS sequence"/>
</dbReference>
<organism evidence="1 2">
    <name type="scientific">Chrysochromulina tobinii</name>
    <dbReference type="NCBI Taxonomy" id="1460289"/>
    <lineage>
        <taxon>Eukaryota</taxon>
        <taxon>Haptista</taxon>
        <taxon>Haptophyta</taxon>
        <taxon>Prymnesiophyceae</taxon>
        <taxon>Prymnesiales</taxon>
        <taxon>Chrysochromulinaceae</taxon>
        <taxon>Chrysochromulina</taxon>
    </lineage>
</organism>
<dbReference type="AlphaFoldDB" id="A0A0M0J5H3"/>
<feature type="non-terminal residue" evidence="1">
    <location>
        <position position="151"/>
    </location>
</feature>
<evidence type="ECO:0000313" key="2">
    <source>
        <dbReference type="Proteomes" id="UP000037460"/>
    </source>
</evidence>
<protein>
    <submittedName>
        <fullName evidence="1">Uncharacterized protein</fullName>
    </submittedName>
</protein>